<dbReference type="Pfam" id="PF02368">
    <property type="entry name" value="Big_2"/>
    <property type="match status" value="16"/>
</dbReference>
<accession>A0A841ZTK5</accession>
<dbReference type="Pfam" id="PF07691">
    <property type="entry name" value="PA14"/>
    <property type="match status" value="1"/>
</dbReference>
<dbReference type="SUPFAM" id="SSF56988">
    <property type="entry name" value="Anthrax protective antigen"/>
    <property type="match status" value="1"/>
</dbReference>
<keyword evidence="2" id="KW-0964">Secreted</keyword>
<dbReference type="PROSITE" id="PS51820">
    <property type="entry name" value="PA14"/>
    <property type="match status" value="1"/>
</dbReference>
<dbReference type="SUPFAM" id="SSF117074">
    <property type="entry name" value="Hypothetical protein PA1324"/>
    <property type="match status" value="3"/>
</dbReference>
<evidence type="ECO:0000256" key="2">
    <source>
        <dbReference type="ARBA" id="ARBA00022525"/>
    </source>
</evidence>
<dbReference type="SUPFAM" id="SSF49478">
    <property type="entry name" value="Cna protein B-type domain"/>
    <property type="match status" value="7"/>
</dbReference>
<evidence type="ECO:0000313" key="7">
    <source>
        <dbReference type="Proteomes" id="UP000559885"/>
    </source>
</evidence>
<dbReference type="Proteomes" id="UP000559885">
    <property type="component" value="Unassembled WGS sequence"/>
</dbReference>
<evidence type="ECO:0000256" key="1">
    <source>
        <dbReference type="ARBA" id="ARBA00004613"/>
    </source>
</evidence>
<proteinExistence type="predicted"/>
<evidence type="ECO:0000259" key="5">
    <source>
        <dbReference type="PROSITE" id="PS51820"/>
    </source>
</evidence>
<dbReference type="InterPro" id="IPR011658">
    <property type="entry name" value="PA14_dom"/>
</dbReference>
<dbReference type="GO" id="GO:0005576">
    <property type="term" value="C:extracellular region"/>
    <property type="evidence" value="ECO:0007669"/>
    <property type="project" value="UniProtKB-SubCell"/>
</dbReference>
<dbReference type="PANTHER" id="PTHR23303">
    <property type="entry name" value="CARBOXYPEPTIDASE REGULATORY REGION-CONTAINING"/>
    <property type="match status" value="1"/>
</dbReference>
<dbReference type="InterPro" id="IPR008964">
    <property type="entry name" value="Invasin/intimin_cell_adhesion"/>
</dbReference>
<dbReference type="InterPro" id="IPR033764">
    <property type="entry name" value="Sdr_B"/>
</dbReference>
<reference evidence="6 7" key="1">
    <citation type="submission" date="2020-03" db="EMBL/GenBank/DDBJ databases">
        <title>Soil Listeria distribution.</title>
        <authorList>
            <person name="Liao J."/>
            <person name="Wiedmann M."/>
        </authorList>
    </citation>
    <scope>NUCLEOTIDE SEQUENCE [LARGE SCALE GENOMIC DNA]</scope>
    <source>
        <strain evidence="6 7">FSL L7-1507</strain>
    </source>
</reference>
<dbReference type="SUPFAM" id="SSF49373">
    <property type="entry name" value="Invasin/intimin cell-adhesion fragments"/>
    <property type="match status" value="16"/>
</dbReference>
<dbReference type="Pfam" id="PF17210">
    <property type="entry name" value="SdrD_B"/>
    <property type="match status" value="10"/>
</dbReference>
<organism evidence="6 7">
    <name type="scientific">Listeria aquatica</name>
    <dbReference type="NCBI Taxonomy" id="1494960"/>
    <lineage>
        <taxon>Bacteria</taxon>
        <taxon>Bacillati</taxon>
        <taxon>Bacillota</taxon>
        <taxon>Bacilli</taxon>
        <taxon>Bacillales</taxon>
        <taxon>Listeriaceae</taxon>
        <taxon>Listeria</taxon>
    </lineage>
</organism>
<dbReference type="EMBL" id="JAARRM010000003">
    <property type="protein sequence ID" value="MBC1521911.1"/>
    <property type="molecule type" value="Genomic_DNA"/>
</dbReference>
<dbReference type="InterPro" id="IPR051417">
    <property type="entry name" value="SDr/BOS_complex"/>
</dbReference>
<protein>
    <recommendedName>
        <fullName evidence="5">PA14 domain-containing protein</fullName>
    </recommendedName>
</protein>
<dbReference type="InterPro" id="IPR003343">
    <property type="entry name" value="Big_2"/>
</dbReference>
<comment type="subcellular location">
    <subcellularLocation>
        <location evidence="1">Secreted</location>
    </subcellularLocation>
</comment>
<feature type="transmembrane region" description="Helical" evidence="4">
    <location>
        <begin position="7"/>
        <end position="29"/>
    </location>
</feature>
<keyword evidence="4" id="KW-0472">Membrane</keyword>
<gene>
    <name evidence="6" type="ORF">HB912_09640</name>
</gene>
<keyword evidence="4" id="KW-1133">Transmembrane helix</keyword>
<dbReference type="SMART" id="SM00758">
    <property type="entry name" value="PA14"/>
    <property type="match status" value="1"/>
</dbReference>
<dbReference type="InterPro" id="IPR037524">
    <property type="entry name" value="PA14/GLEYA"/>
</dbReference>
<evidence type="ECO:0000256" key="4">
    <source>
        <dbReference type="SAM" id="Phobius"/>
    </source>
</evidence>
<sequence>MKKLRLINIWLTVLMIMNILAPSISAFAVERSSGKSLGKAGTASVSATFFEDLNGNYTQDPDEAGVPGVTVTLYDASTLKAVGTQETDASGKYNFANLPAGRYYLNVKAPEGYKLFTQGSLGFGPDGNSGYFSISEGQVFTEGWGGLYPTTAMVSGLVFGDENKNGVQDGSEKGIPGIELGLYLSGSSTPLQTVKSDTTGKYLFKKITTGQTYEVRTISVPPKYQVIKNSNFDNTGKSIPLFLNSGDNRQNINLALYENVPVTGLTVTPDKLYEEVGNKGKITANVLPINASNKEVLYTSEDSSIISVDSVGNWVAKAAGTTRIKVSSVSNPEQVAYVDVTVVETKNSAINGIISKSDGTGFSGISVSLIEVGTDKVIGSTTTSQTGSYSFTGLKKGNYYVSVSIPKDYEVKNGNGYFDTTGKTGYLKVDGSNILSGINLQLKEKDVYASSITVTPSKIDAITGDTGNITTTFEPANTNHKKVTYTVGNLGIISVDPVTGVWTAKNPGTTTITVTAEGGASKTIDVVVRSKANSHIGGKIVDSNNVGVANARLTLYRWNGEIVGTQTTTSDGLYDFGGLSAMDYYVKLEVPDGYKFVSSNYFFQSQTGYLKVDGTQNISDVNAIVDVANPKSSAISGKITDLSNGNIGMSQVKVSLFYASTGESVSTVTSADGSYSFDDLKAGYYYLKLTAPEGYELGSSEKFYQDLTTAYIYVDGKSKAADYNAALKKKVPANQSSLSGKINLLNVGGYGDVALDLYSANGIKQATVQTDASGAYSFANLEKGTYYIKLNIPTGKEIFYSNGFGGDGVSGFYEITGSNTIVGIDATLRDKDVPVTGITVEPKELNQVVGDTGKLKVTFTPSNATNQTLTYTSANPEIMTVDKDGNWKAVGPGETTITVKTANGLTAEVQVTVKQKEKSSLAGTVKDKTSGLGYSGLTVILYDITGKPIGQTVTSSTGSYLFDSLVQGTYYLKLSIPAGKEITTPSSFGGDGVSGFYDVTGVNSITGIDATLKDKEVPVENLTVEPKELNQIVGDTGKLNVTITPSDATDKTLTYTSANPEIMTVDKDGNWVAVAPGKTTITVKTANGLTAEVQVTVKAKEIPVESITVEPKELNQIVGDTGKLNVTITPNNATDQSLTFTSANPEIMTVDKDGNWKAVAPGKTTITVKTANGLTAEVQVTVTPQEKSSLSGTVKDKVSGIGYSGLTIVLYSFDGKPIGQTVTGVSGSYAFNNLPKGTYYLKLTIPSGKEIAIPSSFGGDGVSSFYDLTGANSVTGIDATLKDKEIPVTGITVEPKELNQTVGDKGKLNVTITPSNATDKSLTYTSANPEIMTVDKDGNWEAVAPGKTMITVKTANGLTAEVQVTVKAKEIPVESLTVEPKELNQIVGDTGKLNVTITPSNATDKTLTYTSANPEIMTVDKDGNWKAVAPGKTTITVKTANGLTAEVQVTVNPQEKSSLSGTVKDKVSGIGYSGLTVILYSIDGKPIGQTVTGVSGSYVFSNLPKGTYYLKLMVPTEKEITIPSSFGSDGVSSFYDLTGTNSITEIDATLKDKDIPVEGITVEPKELNQIVGDTGKLNVTITPSNATDKTLTYTSANPEIMTVDKDGNWKAVAPGKTTITVKAANGLTTEVQVTVKAKDIPVESITVEPKELNQIVGDAGKLNVTISPNNATDQSLTFTSANPEIMTVDKDGNWVAVAPGKTTITVKTANGLTAEVQVTVNPQEKSSLSGTIKDKSSGLGYNGLTVTLYSSDGKALGQTVTGISGKYVFNNLPKGTYYLKLNIPDGKEIAVPSSFSEDGVSNFYDLTGTDSITGIDAMLKDKSIPVESLTVKPKELNQIVGDTGKLNVTITPSNATDKSLTYASADPEIMTIDQAGNWVAKAPGKTTITVKAANGITAYVQVTVKAKDVPVESITVEPKELNQIVGDTGKLNVTITPSNATDKTLTYTSANSEIMTIDKDGNWKAVAPGKTTITVKTANGLTAEVQVTVKAKDIPVESITVEPKELNQIVGDTGKLNVTILPSNATDKSLTYTSANPEIMTVDKDGNWIAKSVGKTTLIVTTKNGLMSFVQVTVKTKDVPVENITVEPKELNQIVGDTGKLNVTISPSNATDKTLTYTSADPEIMTIDQSGNWVAKAPGKTTITVRTSNGVTAYVQVTVKAKDIPVESITVEPKELNQIVGDTGKLNVSILPSNATDKTLTYTSADPEIMTIDQSGNWVAKAPGKTTITVRASNGVTAYVQVTVKAKDIPVESITVEPKELNQIVGDTGKLNVSILPSNATDKTLTYTSADPEIMTIDQSGNWVAKAPGKTTITVRASNGVTAYVQVTVKAKDIPVESITVEPKELNQIVGDTGKLNVSILPSNATDKTLTYTSANPEIMTIDQSGNWVAKAPGKTTITVRTSNGITATVQVTVTKKVSQGVGVTFYDYPRSLGYFVEKGTGTATNFDDDYNNEEPYPGLGTDYYKVKKVGYVTVKETGRYTFSVETDDAGTVYLDDEKIIDHDNVIGGALSNFRYLQAGQTIKITTEHFNKEAPVSYFHLKWQTPSNPYSPASIPDADIVMDTK</sequence>
<comment type="caution">
    <text evidence="6">The sequence shown here is derived from an EMBL/GenBank/DDBJ whole genome shotgun (WGS) entry which is preliminary data.</text>
</comment>
<keyword evidence="4" id="KW-0812">Transmembrane</keyword>
<dbReference type="InterPro" id="IPR013783">
    <property type="entry name" value="Ig-like_fold"/>
</dbReference>
<dbReference type="Gene3D" id="3.90.182.10">
    <property type="entry name" value="Toxin - Anthrax Protective Antigen,domain 1"/>
    <property type="match status" value="1"/>
</dbReference>
<feature type="domain" description="PA14" evidence="5">
    <location>
        <begin position="2417"/>
        <end position="2559"/>
    </location>
</feature>
<dbReference type="RefSeq" id="WP_185374125.1">
    <property type="nucleotide sequence ID" value="NZ_JAARRM010000003.1"/>
</dbReference>
<evidence type="ECO:0000313" key="6">
    <source>
        <dbReference type="EMBL" id="MBC1521911.1"/>
    </source>
</evidence>
<evidence type="ECO:0000256" key="3">
    <source>
        <dbReference type="ARBA" id="ARBA00022729"/>
    </source>
</evidence>
<keyword evidence="3" id="KW-0732">Signal</keyword>
<dbReference type="Gene3D" id="2.60.40.1080">
    <property type="match status" value="16"/>
</dbReference>
<name>A0A841ZTK5_9LIST</name>
<dbReference type="SMART" id="SM00635">
    <property type="entry name" value="BID_2"/>
    <property type="match status" value="16"/>
</dbReference>
<dbReference type="Gene3D" id="2.60.40.10">
    <property type="entry name" value="Immunoglobulins"/>
    <property type="match status" value="10"/>
</dbReference>